<evidence type="ECO:0000313" key="2">
    <source>
        <dbReference type="EMBL" id="OWP05497.1"/>
    </source>
</evidence>
<sequence length="484" mass="54482">MSIFRSRYMLAIGLVLAIYLLATSSYRSSFSIAPPSSELGSTPPSSAKPSGDASRPKYKPAPKYDQPPIVDNFPAAASAQSAADLPPIPSWNIPPNPHVPENTPLFIGFTRNWLLLQQTVVSYITAGWPPKDIYVVENTGVMMSNQKSLLGLQNPLFLNYTRLDLMGVNIIRTATLLSFSQMQNFFLYTAIERNWTSYFWSHMDVVALSFEENHSASDNIDVGYKSLYKLAAEALRNATSGSDMRSGDLSKTWAIRFFSYDRLALVNTAAFETVGGWDSSIPYYLTDCDMHERLKMHGFEMGKGDSQAGRIFDVADSMDDLIYLYRTSNTEPSFTFKGQAEEEEEELEAEREKEAAVEDSARLAKAAQAVSDKKLQIREAEQGFAWVSDKANSTTFEKLRTIVQKMEKHKSHFGGGGRLYWQVRQHGGQGEPYYRDPDGFQKGIQMMQDLGRGVYAEKWGHRGCDLVDSGRKKGDEWRVEKDWK</sequence>
<protein>
    <recommendedName>
        <fullName evidence="4">Glycosyl transferase family 8 protein</fullName>
    </recommendedName>
</protein>
<proteinExistence type="predicted"/>
<feature type="compositionally biased region" description="Polar residues" evidence="1">
    <location>
        <begin position="38"/>
        <end position="48"/>
    </location>
</feature>
<evidence type="ECO:0008006" key="4">
    <source>
        <dbReference type="Google" id="ProtNLM"/>
    </source>
</evidence>
<dbReference type="Proteomes" id="UP000242519">
    <property type="component" value="Unassembled WGS sequence"/>
</dbReference>
<evidence type="ECO:0000256" key="1">
    <source>
        <dbReference type="SAM" id="MobiDB-lite"/>
    </source>
</evidence>
<accession>A0A218ZBT6</accession>
<feature type="region of interest" description="Disordered" evidence="1">
    <location>
        <begin position="34"/>
        <end position="61"/>
    </location>
</feature>
<dbReference type="EMBL" id="MZNU01000068">
    <property type="protein sequence ID" value="OWP05497.1"/>
    <property type="molecule type" value="Genomic_DNA"/>
</dbReference>
<dbReference type="InParanoid" id="A0A218ZBT6"/>
<evidence type="ECO:0000313" key="3">
    <source>
        <dbReference type="Proteomes" id="UP000242519"/>
    </source>
</evidence>
<gene>
    <name evidence="2" type="ORF">B2J93_7841</name>
</gene>
<reference evidence="2 3" key="1">
    <citation type="submission" date="2017-04" db="EMBL/GenBank/DDBJ databases">
        <title>Draft genome sequence of Marssonina coronaria NL1: causal agent of apple blotch.</title>
        <authorList>
            <person name="Cheng Q."/>
        </authorList>
    </citation>
    <scope>NUCLEOTIDE SEQUENCE [LARGE SCALE GENOMIC DNA]</scope>
    <source>
        <strain evidence="2 3">NL1</strain>
    </source>
</reference>
<organism evidence="2 3">
    <name type="scientific">Diplocarpon coronariae</name>
    <dbReference type="NCBI Taxonomy" id="2795749"/>
    <lineage>
        <taxon>Eukaryota</taxon>
        <taxon>Fungi</taxon>
        <taxon>Dikarya</taxon>
        <taxon>Ascomycota</taxon>
        <taxon>Pezizomycotina</taxon>
        <taxon>Leotiomycetes</taxon>
        <taxon>Helotiales</taxon>
        <taxon>Drepanopezizaceae</taxon>
        <taxon>Diplocarpon</taxon>
    </lineage>
</organism>
<comment type="caution">
    <text evidence="2">The sequence shown here is derived from an EMBL/GenBank/DDBJ whole genome shotgun (WGS) entry which is preliminary data.</text>
</comment>
<name>A0A218ZBT6_9HELO</name>
<dbReference type="STRING" id="503106.A0A218ZBT6"/>
<dbReference type="OrthoDB" id="3527108at2759"/>
<dbReference type="AlphaFoldDB" id="A0A218ZBT6"/>
<keyword evidence="3" id="KW-1185">Reference proteome</keyword>